<keyword evidence="2 9" id="KW-0723">Serine/threonine-protein kinase</keyword>
<evidence type="ECO:0000256" key="2">
    <source>
        <dbReference type="ARBA" id="ARBA00022527"/>
    </source>
</evidence>
<comment type="caution">
    <text evidence="9">The sequence shown here is derived from an EMBL/GenBank/DDBJ whole genome shotgun (WGS) entry which is preliminary data.</text>
</comment>
<evidence type="ECO:0000256" key="4">
    <source>
        <dbReference type="ARBA" id="ARBA00022741"/>
    </source>
</evidence>
<evidence type="ECO:0000259" key="8">
    <source>
        <dbReference type="PROSITE" id="PS50011"/>
    </source>
</evidence>
<evidence type="ECO:0000256" key="7">
    <source>
        <dbReference type="PROSITE-ProRule" id="PRU10141"/>
    </source>
</evidence>
<dbReference type="OrthoDB" id="9762169at2"/>
<dbReference type="PROSITE" id="PS00108">
    <property type="entry name" value="PROTEIN_KINASE_ST"/>
    <property type="match status" value="1"/>
</dbReference>
<keyword evidence="4 7" id="KW-0547">Nucleotide-binding</keyword>
<dbReference type="SUPFAM" id="SSF56112">
    <property type="entry name" value="Protein kinase-like (PK-like)"/>
    <property type="match status" value="1"/>
</dbReference>
<dbReference type="Pfam" id="PF00069">
    <property type="entry name" value="Pkinase"/>
    <property type="match status" value="1"/>
</dbReference>
<feature type="binding site" evidence="7">
    <location>
        <position position="43"/>
    </location>
    <ligand>
        <name>ATP</name>
        <dbReference type="ChEBI" id="CHEBI:30616"/>
    </ligand>
</feature>
<proteinExistence type="predicted"/>
<dbReference type="EC" id="2.7.11.1" evidence="1"/>
<dbReference type="CDD" id="cd14014">
    <property type="entry name" value="STKc_PknB_like"/>
    <property type="match status" value="1"/>
</dbReference>
<dbReference type="PANTHER" id="PTHR43289">
    <property type="entry name" value="MITOGEN-ACTIVATED PROTEIN KINASE KINASE KINASE 20-RELATED"/>
    <property type="match status" value="1"/>
</dbReference>
<dbReference type="PROSITE" id="PS50011">
    <property type="entry name" value="PROTEIN_KINASE_DOM"/>
    <property type="match status" value="1"/>
</dbReference>
<keyword evidence="10" id="KW-1185">Reference proteome</keyword>
<dbReference type="AlphaFoldDB" id="A0A5C5RNG0"/>
<evidence type="ECO:0000256" key="3">
    <source>
        <dbReference type="ARBA" id="ARBA00022679"/>
    </source>
</evidence>
<feature type="domain" description="Protein kinase" evidence="8">
    <location>
        <begin position="14"/>
        <end position="267"/>
    </location>
</feature>
<accession>A0A5C5RNG0</accession>
<name>A0A5C5RNG0_9ACTN</name>
<dbReference type="InterPro" id="IPR011009">
    <property type="entry name" value="Kinase-like_dom_sf"/>
</dbReference>
<keyword evidence="3" id="KW-0808">Transferase</keyword>
<evidence type="ECO:0000313" key="10">
    <source>
        <dbReference type="Proteomes" id="UP000319375"/>
    </source>
</evidence>
<evidence type="ECO:0000256" key="6">
    <source>
        <dbReference type="ARBA" id="ARBA00022840"/>
    </source>
</evidence>
<dbReference type="GO" id="GO:0004674">
    <property type="term" value="F:protein serine/threonine kinase activity"/>
    <property type="evidence" value="ECO:0007669"/>
    <property type="project" value="UniProtKB-KW"/>
</dbReference>
<dbReference type="InterPro" id="IPR017441">
    <property type="entry name" value="Protein_kinase_ATP_BS"/>
</dbReference>
<dbReference type="EMBL" id="VIGX01000030">
    <property type="protein sequence ID" value="TWS24629.1"/>
    <property type="molecule type" value="Genomic_DNA"/>
</dbReference>
<dbReference type="Proteomes" id="UP000319375">
    <property type="component" value="Unassembled WGS sequence"/>
</dbReference>
<reference evidence="9 10" key="1">
    <citation type="submission" date="2019-06" db="EMBL/GenBank/DDBJ databases">
        <title>Tsukamurella conjunctivitidis sp. nov., Tsukamurella assacharolytica sp. nov. and Tsukamurella sputae sp. nov. isolated from patients with conjunctivitis, bacteraemia (lymphoma) and respiratory infection (sputum) in Hong Kong.</title>
        <authorList>
            <person name="Teng J.L.L."/>
            <person name="Lee H.H."/>
            <person name="Fong J.Y.H."/>
            <person name="Fok K.M.N."/>
            <person name="Lau S.K.P."/>
            <person name="Woo P.C.Y."/>
        </authorList>
    </citation>
    <scope>NUCLEOTIDE SEQUENCE [LARGE SCALE GENOMIC DNA]</scope>
    <source>
        <strain evidence="9 10">HKU72</strain>
    </source>
</reference>
<evidence type="ECO:0000256" key="1">
    <source>
        <dbReference type="ARBA" id="ARBA00012513"/>
    </source>
</evidence>
<keyword evidence="5 9" id="KW-0418">Kinase</keyword>
<dbReference type="PROSITE" id="PS00107">
    <property type="entry name" value="PROTEIN_KINASE_ATP"/>
    <property type="match status" value="1"/>
</dbReference>
<evidence type="ECO:0000313" key="9">
    <source>
        <dbReference type="EMBL" id="TWS24629.1"/>
    </source>
</evidence>
<dbReference type="InterPro" id="IPR000719">
    <property type="entry name" value="Prot_kinase_dom"/>
</dbReference>
<keyword evidence="6 7" id="KW-0067">ATP-binding</keyword>
<dbReference type="SMART" id="SM00220">
    <property type="entry name" value="S_TKc"/>
    <property type="match status" value="1"/>
</dbReference>
<sequence>MSATPAARIIAGRYQVIRRLGAGAFGEVFEVNDLFMSQVCALKFLRPGSVSSVWTEAQVLRQLEGEYILPVRNADWASGVPYIVTDVANNGTLTARIPAEIGVEISTAVGWTRQACQGVSRLHDHNLVHRDIKPDNLFLDERGDILVGDLGLAQFMDSHGFADAAGTPTTMAPEVVYAFMTGDPRYERCYSEQSDVYSLGATLFWLIAGHEPHRHISTFADLWNRATPDLWDHAPHVPQGLRDVVNTSIARDPGQRYDSPAQLDAALGGRVRPSRSWRRIRPHSGHTQCFEGTKGTSVVEVCAEPDHGSTGRLRIAARHQRSGRAIARVTRVVRSGALSAALRSAFRAIN</sequence>
<gene>
    <name evidence="9" type="ORF">FK530_23605</name>
</gene>
<dbReference type="InterPro" id="IPR008271">
    <property type="entry name" value="Ser/Thr_kinase_AS"/>
</dbReference>
<dbReference type="RefSeq" id="WP_128646662.1">
    <property type="nucleotide sequence ID" value="NZ_VIGX01000030.1"/>
</dbReference>
<dbReference type="Gene3D" id="1.10.510.10">
    <property type="entry name" value="Transferase(Phosphotransferase) domain 1"/>
    <property type="match status" value="1"/>
</dbReference>
<protein>
    <recommendedName>
        <fullName evidence="1">non-specific serine/threonine protein kinase</fullName>
        <ecNumber evidence="1">2.7.11.1</ecNumber>
    </recommendedName>
</protein>
<dbReference type="PANTHER" id="PTHR43289:SF6">
    <property type="entry name" value="SERINE_THREONINE-PROTEIN KINASE NEKL-3"/>
    <property type="match status" value="1"/>
</dbReference>
<dbReference type="GO" id="GO:0005524">
    <property type="term" value="F:ATP binding"/>
    <property type="evidence" value="ECO:0007669"/>
    <property type="project" value="UniProtKB-UniRule"/>
</dbReference>
<evidence type="ECO:0000256" key="5">
    <source>
        <dbReference type="ARBA" id="ARBA00022777"/>
    </source>
</evidence>
<organism evidence="9 10">
    <name type="scientific">Tsukamurella conjunctivitidis</name>
    <dbReference type="NCBI Taxonomy" id="2592068"/>
    <lineage>
        <taxon>Bacteria</taxon>
        <taxon>Bacillati</taxon>
        <taxon>Actinomycetota</taxon>
        <taxon>Actinomycetes</taxon>
        <taxon>Mycobacteriales</taxon>
        <taxon>Tsukamurellaceae</taxon>
        <taxon>Tsukamurella</taxon>
    </lineage>
</organism>